<organism evidence="8 9">
    <name type="scientific">Wickerhamomyces mucosus</name>
    <dbReference type="NCBI Taxonomy" id="1378264"/>
    <lineage>
        <taxon>Eukaryota</taxon>
        <taxon>Fungi</taxon>
        <taxon>Dikarya</taxon>
        <taxon>Ascomycota</taxon>
        <taxon>Saccharomycotina</taxon>
        <taxon>Saccharomycetes</taxon>
        <taxon>Phaffomycetales</taxon>
        <taxon>Wickerhamomycetaceae</taxon>
        <taxon>Wickerhamomyces</taxon>
    </lineage>
</organism>
<dbReference type="SMART" id="SM00271">
    <property type="entry name" value="DnaJ"/>
    <property type="match status" value="1"/>
</dbReference>
<reference evidence="8" key="1">
    <citation type="journal article" date="2021" name="Open Biol.">
        <title>Shared evolutionary footprints suggest mitochondrial oxidative damage underlies multiple complex I losses in fungi.</title>
        <authorList>
            <person name="Schikora-Tamarit M.A."/>
            <person name="Marcet-Houben M."/>
            <person name="Nosek J."/>
            <person name="Gabaldon T."/>
        </authorList>
    </citation>
    <scope>NUCLEOTIDE SEQUENCE</scope>
    <source>
        <strain evidence="8">CBS6341</strain>
    </source>
</reference>
<evidence type="ECO:0000256" key="3">
    <source>
        <dbReference type="ARBA" id="ARBA00022824"/>
    </source>
</evidence>
<feature type="compositionally biased region" description="Low complexity" evidence="6">
    <location>
        <begin position="194"/>
        <end position="209"/>
    </location>
</feature>
<dbReference type="GO" id="GO:0071218">
    <property type="term" value="P:cellular response to misfolded protein"/>
    <property type="evidence" value="ECO:0007669"/>
    <property type="project" value="TreeGrafter"/>
</dbReference>
<dbReference type="PANTHER" id="PTHR43908:SF3">
    <property type="entry name" value="AT29763P-RELATED"/>
    <property type="match status" value="1"/>
</dbReference>
<keyword evidence="9" id="KW-1185">Reference proteome</keyword>
<dbReference type="SUPFAM" id="SSF46565">
    <property type="entry name" value="Chaperone J-domain"/>
    <property type="match status" value="1"/>
</dbReference>
<dbReference type="OrthoDB" id="1507364at2759"/>
<comment type="subcellular location">
    <subcellularLocation>
        <location evidence="1">Endoplasmic reticulum membrane</location>
        <topology evidence="1">Single-pass membrane protein</topology>
    </subcellularLocation>
</comment>
<feature type="compositionally biased region" description="Low complexity" evidence="6">
    <location>
        <begin position="101"/>
        <end position="121"/>
    </location>
</feature>
<dbReference type="InterPro" id="IPR036869">
    <property type="entry name" value="J_dom_sf"/>
</dbReference>
<dbReference type="InterPro" id="IPR015399">
    <property type="entry name" value="DUF1977_DnaJ-like"/>
</dbReference>
<sequence length="344" mass="38376">MSDRSFTKEQEIIVEKILKHKSHEYYKILEIEKTAGDSEIKKAYRKISLKIHPDKNGHPKADECFKKVNKAFEILGDPSKKRIYDQTGVDPDSRGASSNASSGFNQFNGQQFHGFGHSGASPFGGGGGGGFQADDLFDILFGGGPMGGMNGMGGTSFTFGGPNGFTFASNAGSPFGGAFPRQSGTQRRRRTNPSTNQRSSQDQDNQQQQSTLDILKQLAPMILMLLIPFISNLFSDSNTENFQFIKTSLYNQERVTSGISIPYYLTKQQINKLSSKKLEKLDKAVEHQYVDLLKNKCTIEKNEKDRQINDAHGWIFTDEEKLTKAHQIKLPNCEELQRIGRGFL</sequence>
<keyword evidence="5" id="KW-0472">Membrane</keyword>
<proteinExistence type="predicted"/>
<dbReference type="InterPro" id="IPR051100">
    <property type="entry name" value="DnaJ_subfamily_B/C"/>
</dbReference>
<dbReference type="PROSITE" id="PS00636">
    <property type="entry name" value="DNAJ_1"/>
    <property type="match status" value="1"/>
</dbReference>
<dbReference type="Pfam" id="PF09320">
    <property type="entry name" value="DUF1977"/>
    <property type="match status" value="1"/>
</dbReference>
<feature type="region of interest" description="Disordered" evidence="6">
    <location>
        <begin position="83"/>
        <end position="123"/>
    </location>
</feature>
<feature type="region of interest" description="Disordered" evidence="6">
    <location>
        <begin position="170"/>
        <end position="209"/>
    </location>
</feature>
<evidence type="ECO:0000256" key="1">
    <source>
        <dbReference type="ARBA" id="ARBA00004389"/>
    </source>
</evidence>
<dbReference type="EMBL" id="JAEUBF010001113">
    <property type="protein sequence ID" value="KAH3672713.1"/>
    <property type="molecule type" value="Genomic_DNA"/>
</dbReference>
<feature type="domain" description="J" evidence="7">
    <location>
        <begin position="24"/>
        <end position="88"/>
    </location>
</feature>
<evidence type="ECO:0000259" key="7">
    <source>
        <dbReference type="PROSITE" id="PS50076"/>
    </source>
</evidence>
<evidence type="ECO:0000256" key="4">
    <source>
        <dbReference type="ARBA" id="ARBA00022989"/>
    </source>
</evidence>
<accession>A0A9P8PI84</accession>
<dbReference type="PRINTS" id="PR00625">
    <property type="entry name" value="JDOMAIN"/>
</dbReference>
<evidence type="ECO:0000256" key="6">
    <source>
        <dbReference type="SAM" id="MobiDB-lite"/>
    </source>
</evidence>
<dbReference type="Proteomes" id="UP000769528">
    <property type="component" value="Unassembled WGS sequence"/>
</dbReference>
<dbReference type="PANTHER" id="PTHR43908">
    <property type="entry name" value="AT29763P-RELATED"/>
    <property type="match status" value="1"/>
</dbReference>
<gene>
    <name evidence="8" type="ORF">WICMUC_004119</name>
</gene>
<dbReference type="CDD" id="cd06257">
    <property type="entry name" value="DnaJ"/>
    <property type="match status" value="1"/>
</dbReference>
<dbReference type="InterPro" id="IPR018253">
    <property type="entry name" value="DnaJ_domain_CS"/>
</dbReference>
<keyword evidence="2" id="KW-0812">Transmembrane</keyword>
<name>A0A9P8PI84_9ASCO</name>
<evidence type="ECO:0000313" key="9">
    <source>
        <dbReference type="Proteomes" id="UP000769528"/>
    </source>
</evidence>
<dbReference type="GO" id="GO:0005789">
    <property type="term" value="C:endoplasmic reticulum membrane"/>
    <property type="evidence" value="ECO:0007669"/>
    <property type="project" value="UniProtKB-SubCell"/>
</dbReference>
<keyword evidence="4" id="KW-1133">Transmembrane helix</keyword>
<dbReference type="AlphaFoldDB" id="A0A9P8PI84"/>
<dbReference type="GO" id="GO:0030544">
    <property type="term" value="F:Hsp70 protein binding"/>
    <property type="evidence" value="ECO:0007669"/>
    <property type="project" value="TreeGrafter"/>
</dbReference>
<dbReference type="Gene3D" id="1.10.287.110">
    <property type="entry name" value="DnaJ domain"/>
    <property type="match status" value="1"/>
</dbReference>
<evidence type="ECO:0000256" key="2">
    <source>
        <dbReference type="ARBA" id="ARBA00022692"/>
    </source>
</evidence>
<dbReference type="Pfam" id="PF00226">
    <property type="entry name" value="DnaJ"/>
    <property type="match status" value="1"/>
</dbReference>
<protein>
    <recommendedName>
        <fullName evidence="7">J domain-containing protein</fullName>
    </recommendedName>
</protein>
<dbReference type="InterPro" id="IPR001623">
    <property type="entry name" value="DnaJ_domain"/>
</dbReference>
<evidence type="ECO:0000313" key="8">
    <source>
        <dbReference type="EMBL" id="KAH3672713.1"/>
    </source>
</evidence>
<evidence type="ECO:0000256" key="5">
    <source>
        <dbReference type="ARBA" id="ARBA00023136"/>
    </source>
</evidence>
<dbReference type="PROSITE" id="PS50076">
    <property type="entry name" value="DNAJ_2"/>
    <property type="match status" value="1"/>
</dbReference>
<keyword evidence="3" id="KW-0256">Endoplasmic reticulum</keyword>
<comment type="caution">
    <text evidence="8">The sequence shown here is derived from an EMBL/GenBank/DDBJ whole genome shotgun (WGS) entry which is preliminary data.</text>
</comment>
<reference evidence="8" key="2">
    <citation type="submission" date="2021-01" db="EMBL/GenBank/DDBJ databases">
        <authorList>
            <person name="Schikora-Tamarit M.A."/>
        </authorList>
    </citation>
    <scope>NUCLEOTIDE SEQUENCE</scope>
    <source>
        <strain evidence="8">CBS6341</strain>
    </source>
</reference>